<sequence>MSPVLRGRHLIVVDLGFGDAGKGATVDWLCSPEADLGVAAVVRFNGGAQAAHNVVADGRHHTFAQFGSGTLTGVPTLLSRHMLVEPIALAAESEQLAALGVHDPLGLLAVDGRALLTTPIHIAANRAREDARGTSRHGSCGRGIGETAWYALENDAPTVADCRSPAVLRAKLDRLAAHYDGLVGPSAHGYESIDALVAMYRDFARAVRITGAQELARIGQAGRLVFEGAQGVLLDEWRGLHPHTTWSTVEPRNAKAMVREIGSSAAVLGVTRTYMTRHGAGPLPTEAPLGFPEPHNGTGHYQGAFRQGHLDPILLRYAVDVCGGIDGLVVNRLDVAGTLCAAQAYETSSGRSTELRPGRWRDLDHQQRLTDRLLDATPILVPIDTDPAAWLAERLRVPVVLTGHGPDRRDRVVAAPHADRRGRPADVGGQGRIGASVP</sequence>
<dbReference type="UniPathway" id="UPA00075">
    <property type="reaction ID" value="UER00335"/>
</dbReference>
<dbReference type="EMBL" id="SMFR01000003">
    <property type="protein sequence ID" value="TCJ95071.1"/>
    <property type="molecule type" value="Genomic_DNA"/>
</dbReference>
<dbReference type="InterPro" id="IPR001114">
    <property type="entry name" value="Adenylosuccinate_synthetase"/>
</dbReference>
<dbReference type="GO" id="GO:0005737">
    <property type="term" value="C:cytoplasm"/>
    <property type="evidence" value="ECO:0007669"/>
    <property type="project" value="UniProtKB-SubCell"/>
</dbReference>
<comment type="caution">
    <text evidence="9">The sequence shown here is derived from an EMBL/GenBank/DDBJ whole genome shotgun (WGS) entry which is preliminary data.</text>
</comment>
<dbReference type="InterPro" id="IPR027417">
    <property type="entry name" value="P-loop_NTPase"/>
</dbReference>
<evidence type="ECO:0000256" key="2">
    <source>
        <dbReference type="ARBA" id="ARBA00022723"/>
    </source>
</evidence>
<dbReference type="PANTHER" id="PTHR11846:SF0">
    <property type="entry name" value="ADENYLOSUCCINATE SYNTHETASE"/>
    <property type="match status" value="1"/>
</dbReference>
<dbReference type="EC" id="6.3.4.4" evidence="7"/>
<protein>
    <recommendedName>
        <fullName evidence="7">Adenylosuccinate synthetase</fullName>
        <shortName evidence="7">AMPSase</shortName>
        <shortName evidence="7">AdSS</shortName>
        <ecNumber evidence="7">6.3.4.4</ecNumber>
    </recommendedName>
    <alternativeName>
        <fullName evidence="7">IMP--aspartate ligase</fullName>
    </alternativeName>
</protein>
<name>A0A4R1FUY8_9NOCA</name>
<dbReference type="AlphaFoldDB" id="A0A4R1FUY8"/>
<keyword evidence="1 7" id="KW-0436">Ligase</keyword>
<feature type="region of interest" description="Disordered" evidence="8">
    <location>
        <begin position="406"/>
        <end position="438"/>
    </location>
</feature>
<comment type="catalytic activity">
    <reaction evidence="7">
        <text>IMP + L-aspartate + GTP = N(6)-(1,2-dicarboxyethyl)-AMP + GDP + phosphate + 2 H(+)</text>
        <dbReference type="Rhea" id="RHEA:15753"/>
        <dbReference type="ChEBI" id="CHEBI:15378"/>
        <dbReference type="ChEBI" id="CHEBI:29991"/>
        <dbReference type="ChEBI" id="CHEBI:37565"/>
        <dbReference type="ChEBI" id="CHEBI:43474"/>
        <dbReference type="ChEBI" id="CHEBI:57567"/>
        <dbReference type="ChEBI" id="CHEBI:58053"/>
        <dbReference type="ChEBI" id="CHEBI:58189"/>
        <dbReference type="EC" id="6.3.4.4"/>
    </reaction>
</comment>
<reference evidence="9 10" key="1">
    <citation type="submission" date="2019-03" db="EMBL/GenBank/DDBJ databases">
        <title>Genomic Encyclopedia of Type Strains, Phase IV (KMG-IV): sequencing the most valuable type-strain genomes for metagenomic binning, comparative biology and taxonomic classification.</title>
        <authorList>
            <person name="Goeker M."/>
        </authorList>
    </citation>
    <scope>NUCLEOTIDE SEQUENCE [LARGE SCALE GENOMIC DNA]</scope>
    <source>
        <strain evidence="9 10">DSM 44684</strain>
    </source>
</reference>
<evidence type="ECO:0000256" key="7">
    <source>
        <dbReference type="HAMAP-Rule" id="MF_00011"/>
    </source>
</evidence>
<feature type="active site" description="Proton acceptor" evidence="7">
    <location>
        <position position="19"/>
    </location>
</feature>
<feature type="binding site" evidence="7">
    <location>
        <position position="19"/>
    </location>
    <ligand>
        <name>Mg(2+)</name>
        <dbReference type="ChEBI" id="CHEBI:18420"/>
    </ligand>
</feature>
<dbReference type="InterPro" id="IPR042109">
    <property type="entry name" value="Adenylosuccinate_synth_dom1"/>
</dbReference>
<dbReference type="Pfam" id="PF00709">
    <property type="entry name" value="Adenylsucc_synt"/>
    <property type="match status" value="1"/>
</dbReference>
<dbReference type="GO" id="GO:0046040">
    <property type="term" value="P:IMP metabolic process"/>
    <property type="evidence" value="ECO:0007669"/>
    <property type="project" value="TreeGrafter"/>
</dbReference>
<feature type="binding site" description="in other chain" evidence="7">
    <location>
        <position position="230"/>
    </location>
    <ligand>
        <name>IMP</name>
        <dbReference type="ChEBI" id="CHEBI:58053"/>
        <note>ligand shared between dimeric partners</note>
    </ligand>
</feature>
<feature type="compositionally biased region" description="Basic and acidic residues" evidence="8">
    <location>
        <begin position="406"/>
        <end position="424"/>
    </location>
</feature>
<evidence type="ECO:0000256" key="4">
    <source>
        <dbReference type="ARBA" id="ARBA00022755"/>
    </source>
</evidence>
<dbReference type="GO" id="GO:0000287">
    <property type="term" value="F:magnesium ion binding"/>
    <property type="evidence" value="ECO:0007669"/>
    <property type="project" value="UniProtKB-UniRule"/>
</dbReference>
<dbReference type="STRING" id="1210063.GCA_001612665_03644"/>
<dbReference type="GO" id="GO:0044208">
    <property type="term" value="P:'de novo' AMP biosynthetic process"/>
    <property type="evidence" value="ECO:0007669"/>
    <property type="project" value="UniProtKB-UniRule"/>
</dbReference>
<dbReference type="InterPro" id="IPR042111">
    <property type="entry name" value="Adenylosuccinate_synth_dom3"/>
</dbReference>
<dbReference type="PANTHER" id="PTHR11846">
    <property type="entry name" value="ADENYLOSUCCINATE SYNTHETASE"/>
    <property type="match status" value="1"/>
</dbReference>
<comment type="caution">
    <text evidence="7">Lacks conserved residue(s) required for the propagation of feature annotation.</text>
</comment>
<dbReference type="InterPro" id="IPR042110">
    <property type="entry name" value="Adenylosuccinate_synth_dom2"/>
</dbReference>
<keyword evidence="7" id="KW-0963">Cytoplasm</keyword>
<evidence type="ECO:0000256" key="1">
    <source>
        <dbReference type="ARBA" id="ARBA00022598"/>
    </source>
</evidence>
<dbReference type="GO" id="GO:0005525">
    <property type="term" value="F:GTP binding"/>
    <property type="evidence" value="ECO:0007669"/>
    <property type="project" value="UniProtKB-UniRule"/>
</dbReference>
<keyword evidence="5 7" id="KW-0460">Magnesium</keyword>
<comment type="subcellular location">
    <subcellularLocation>
        <location evidence="7">Cytoplasm</location>
    </subcellularLocation>
</comment>
<dbReference type="SMART" id="SM00788">
    <property type="entry name" value="Adenylsucc_synt"/>
    <property type="match status" value="1"/>
</dbReference>
<dbReference type="RefSeq" id="WP_084472873.1">
    <property type="nucleotide sequence ID" value="NZ_SMFR01000003.1"/>
</dbReference>
<dbReference type="SUPFAM" id="SSF52540">
    <property type="entry name" value="P-loop containing nucleoside triphosphate hydrolases"/>
    <property type="match status" value="1"/>
</dbReference>
<keyword evidence="3 7" id="KW-0547">Nucleotide-binding</keyword>
<dbReference type="Proteomes" id="UP000294856">
    <property type="component" value="Unassembled WGS sequence"/>
</dbReference>
<evidence type="ECO:0000313" key="10">
    <source>
        <dbReference type="Proteomes" id="UP000294856"/>
    </source>
</evidence>
<feature type="binding site" description="in other chain" evidence="7">
    <location>
        <position position="245"/>
    </location>
    <ligand>
        <name>IMP</name>
        <dbReference type="ChEBI" id="CHEBI:58053"/>
        <note>ligand shared between dimeric partners</note>
    </ligand>
</feature>
<feature type="active site" description="Proton donor" evidence="7">
    <location>
        <position position="52"/>
    </location>
</feature>
<dbReference type="GO" id="GO:0004019">
    <property type="term" value="F:adenylosuccinate synthase activity"/>
    <property type="evidence" value="ECO:0007669"/>
    <property type="project" value="UniProtKB-UniRule"/>
</dbReference>
<keyword evidence="6 7" id="KW-0342">GTP-binding</keyword>
<organism evidence="9 10">
    <name type="scientific">Nocardia alba</name>
    <dbReference type="NCBI Taxonomy" id="225051"/>
    <lineage>
        <taxon>Bacteria</taxon>
        <taxon>Bacillati</taxon>
        <taxon>Actinomycetota</taxon>
        <taxon>Actinomycetes</taxon>
        <taxon>Mycobacteriales</taxon>
        <taxon>Nocardiaceae</taxon>
        <taxon>Nocardia</taxon>
    </lineage>
</organism>
<evidence type="ECO:0000256" key="6">
    <source>
        <dbReference type="ARBA" id="ARBA00023134"/>
    </source>
</evidence>
<evidence type="ECO:0000256" key="3">
    <source>
        <dbReference type="ARBA" id="ARBA00022741"/>
    </source>
</evidence>
<comment type="cofactor">
    <cofactor evidence="7">
        <name>Mg(2+)</name>
        <dbReference type="ChEBI" id="CHEBI:18420"/>
    </cofactor>
    <text evidence="7">Binds 1 Mg(2+) ion per subunit.</text>
</comment>
<gene>
    <name evidence="7" type="primary">purA</name>
    <name evidence="9" type="ORF">DFR71_3985</name>
</gene>
<keyword evidence="2 7" id="KW-0479">Metal-binding</keyword>
<evidence type="ECO:0000313" key="9">
    <source>
        <dbReference type="EMBL" id="TCJ95071.1"/>
    </source>
</evidence>
<keyword evidence="4 7" id="KW-0658">Purine biosynthesis</keyword>
<dbReference type="Gene3D" id="3.40.440.10">
    <property type="entry name" value="Adenylosuccinate Synthetase, subunit A, domain 1"/>
    <property type="match status" value="1"/>
</dbReference>
<evidence type="ECO:0000256" key="8">
    <source>
        <dbReference type="SAM" id="MobiDB-lite"/>
    </source>
</evidence>
<comment type="similarity">
    <text evidence="7">Belongs to the adenylosuccinate synthetase family.</text>
</comment>
<accession>A0A4R1FUY8</accession>
<dbReference type="Gene3D" id="1.10.300.10">
    <property type="entry name" value="Adenylosuccinate Synthetase, subunit A, domain 2"/>
    <property type="match status" value="1"/>
</dbReference>
<dbReference type="Gene3D" id="3.90.170.10">
    <property type="entry name" value="Adenylosuccinate Synthetase, subunit A, domain 3"/>
    <property type="match status" value="1"/>
</dbReference>
<feature type="binding site" evidence="7">
    <location>
        <begin position="332"/>
        <end position="334"/>
    </location>
    <ligand>
        <name>GTP</name>
        <dbReference type="ChEBI" id="CHEBI:37565"/>
    </ligand>
</feature>
<comment type="pathway">
    <text evidence="7">Purine metabolism; AMP biosynthesis via de novo pathway; AMP from IMP: step 1/2.</text>
</comment>
<dbReference type="HAMAP" id="MF_00011">
    <property type="entry name" value="Adenylosucc_synth"/>
    <property type="match status" value="1"/>
</dbReference>
<comment type="function">
    <text evidence="7">Plays an important role in the de novo pathway of purine nucleotide biosynthesis. Catalyzes the first committed step in the biosynthesis of AMP from IMP.</text>
</comment>
<evidence type="ECO:0000256" key="5">
    <source>
        <dbReference type="ARBA" id="ARBA00022842"/>
    </source>
</evidence>
<comment type="subunit">
    <text evidence="7">Homodimer.</text>
</comment>
<feature type="binding site" evidence="7">
    <location>
        <begin position="403"/>
        <end position="405"/>
    </location>
    <ligand>
        <name>GTP</name>
        <dbReference type="ChEBI" id="CHEBI:37565"/>
    </ligand>
</feature>
<keyword evidence="10" id="KW-1185">Reference proteome</keyword>
<proteinExistence type="inferred from homology"/>